<name>A0A9N9J0S3_9GLOM</name>
<comment type="caution">
    <text evidence="2">The sequence shown here is derived from an EMBL/GenBank/DDBJ whole genome shotgun (WGS) entry which is preliminary data.</text>
</comment>
<sequence>HQTESTEDKPNMEHKNIPVDSLAKKSIEIKAESQFQKWEELQS</sequence>
<gene>
    <name evidence="2" type="ORF">CPELLU_LOCUS15218</name>
</gene>
<keyword evidence="3" id="KW-1185">Reference proteome</keyword>
<reference evidence="2" key="1">
    <citation type="submission" date="2021-06" db="EMBL/GenBank/DDBJ databases">
        <authorList>
            <person name="Kallberg Y."/>
            <person name="Tangrot J."/>
            <person name="Rosling A."/>
        </authorList>
    </citation>
    <scope>NUCLEOTIDE SEQUENCE</scope>
    <source>
        <strain evidence="2">FL966</strain>
    </source>
</reference>
<dbReference type="Proteomes" id="UP000789759">
    <property type="component" value="Unassembled WGS sequence"/>
</dbReference>
<organism evidence="2 3">
    <name type="scientific">Cetraspora pellucida</name>
    <dbReference type="NCBI Taxonomy" id="1433469"/>
    <lineage>
        <taxon>Eukaryota</taxon>
        <taxon>Fungi</taxon>
        <taxon>Fungi incertae sedis</taxon>
        <taxon>Mucoromycota</taxon>
        <taxon>Glomeromycotina</taxon>
        <taxon>Glomeromycetes</taxon>
        <taxon>Diversisporales</taxon>
        <taxon>Gigasporaceae</taxon>
        <taxon>Cetraspora</taxon>
    </lineage>
</organism>
<evidence type="ECO:0000313" key="2">
    <source>
        <dbReference type="EMBL" id="CAG8759552.1"/>
    </source>
</evidence>
<accession>A0A9N9J0S3</accession>
<evidence type="ECO:0000256" key="1">
    <source>
        <dbReference type="SAM" id="MobiDB-lite"/>
    </source>
</evidence>
<feature type="region of interest" description="Disordered" evidence="1">
    <location>
        <begin position="1"/>
        <end position="20"/>
    </location>
</feature>
<dbReference type="AlphaFoldDB" id="A0A9N9J0S3"/>
<protein>
    <submittedName>
        <fullName evidence="2">4545_t:CDS:1</fullName>
    </submittedName>
</protein>
<dbReference type="EMBL" id="CAJVQA010019532">
    <property type="protein sequence ID" value="CAG8759552.1"/>
    <property type="molecule type" value="Genomic_DNA"/>
</dbReference>
<feature type="non-terminal residue" evidence="2">
    <location>
        <position position="43"/>
    </location>
</feature>
<evidence type="ECO:0000313" key="3">
    <source>
        <dbReference type="Proteomes" id="UP000789759"/>
    </source>
</evidence>
<proteinExistence type="predicted"/>